<organism evidence="3 4">
    <name type="scientific">Aureobasidium melanogenum</name>
    <name type="common">Aureobasidium pullulans var. melanogenum</name>
    <dbReference type="NCBI Taxonomy" id="46634"/>
    <lineage>
        <taxon>Eukaryota</taxon>
        <taxon>Fungi</taxon>
        <taxon>Dikarya</taxon>
        <taxon>Ascomycota</taxon>
        <taxon>Pezizomycotina</taxon>
        <taxon>Dothideomycetes</taxon>
        <taxon>Dothideomycetidae</taxon>
        <taxon>Dothideales</taxon>
        <taxon>Saccotheciaceae</taxon>
        <taxon>Aureobasidium</taxon>
    </lineage>
</organism>
<dbReference type="Pfam" id="PF07910">
    <property type="entry name" value="Peptidase_C78"/>
    <property type="match status" value="1"/>
</dbReference>
<evidence type="ECO:0000256" key="1">
    <source>
        <dbReference type="ARBA" id="ARBA00022801"/>
    </source>
</evidence>
<dbReference type="Proteomes" id="UP000767238">
    <property type="component" value="Unassembled WGS sequence"/>
</dbReference>
<reference evidence="3" key="1">
    <citation type="journal article" date="2021" name="J Fungi (Basel)">
        <title>Virulence traits and population genomics of the black yeast Aureobasidium melanogenum.</title>
        <authorList>
            <person name="Cernosa A."/>
            <person name="Sun X."/>
            <person name="Gostincar C."/>
            <person name="Fang C."/>
            <person name="Gunde-Cimerman N."/>
            <person name="Song Z."/>
        </authorList>
    </citation>
    <scope>NUCLEOTIDE SEQUENCE</scope>
    <source>
        <strain evidence="3">EXF-8016</strain>
    </source>
</reference>
<dbReference type="GO" id="GO:0016787">
    <property type="term" value="F:hydrolase activity"/>
    <property type="evidence" value="ECO:0007669"/>
    <property type="project" value="UniProtKB-KW"/>
</dbReference>
<evidence type="ECO:0000259" key="2">
    <source>
        <dbReference type="Pfam" id="PF07910"/>
    </source>
</evidence>
<evidence type="ECO:0000313" key="3">
    <source>
        <dbReference type="EMBL" id="KAH0212096.1"/>
    </source>
</evidence>
<dbReference type="AlphaFoldDB" id="A0A9P8K3R2"/>
<evidence type="ECO:0000313" key="4">
    <source>
        <dbReference type="Proteomes" id="UP000767238"/>
    </source>
</evidence>
<dbReference type="InterPro" id="IPR012462">
    <property type="entry name" value="UFSP1/2_DUB_cat"/>
</dbReference>
<accession>A0A9P8K3R2</accession>
<dbReference type="EMBL" id="JAHFYH010000124">
    <property type="protein sequence ID" value="KAH0212096.1"/>
    <property type="molecule type" value="Genomic_DNA"/>
</dbReference>
<dbReference type="Gene3D" id="3.90.70.130">
    <property type="match status" value="1"/>
</dbReference>
<gene>
    <name evidence="3" type="ORF">KCV03_g9474</name>
</gene>
<dbReference type="OrthoDB" id="288987at2759"/>
<proteinExistence type="predicted"/>
<reference evidence="3" key="2">
    <citation type="submission" date="2021-08" db="EMBL/GenBank/DDBJ databases">
        <authorList>
            <person name="Gostincar C."/>
            <person name="Sun X."/>
            <person name="Song Z."/>
            <person name="Gunde-Cimerman N."/>
        </authorList>
    </citation>
    <scope>NUCLEOTIDE SEQUENCE</scope>
    <source>
        <strain evidence="3">EXF-8016</strain>
    </source>
</reference>
<feature type="domain" description="UFSP1/2/DUB catalytic" evidence="2">
    <location>
        <begin position="29"/>
        <end position="243"/>
    </location>
</feature>
<feature type="non-terminal residue" evidence="3">
    <location>
        <position position="259"/>
    </location>
</feature>
<protein>
    <recommendedName>
        <fullName evidence="2">UFSP1/2/DUB catalytic domain-containing protein</fullName>
    </recommendedName>
</protein>
<sequence length="259" mass="29255">MSTPDTSNAVHGVIPNLAFLLHHDDHVTAAYLCTANAIQISKTSDEGAHFCGYRNIQMILAAQRLESNDANTRIPTISDLQLGIEEAWRAGFNSHGMTQTGGIRGTRKHIGTSEAEALLLSMEIPCTGSAFQGKNAWQQLLGYAEAYFSTSFAQSVATSESQHVHLTEKPPIFLQRPSHSLTIVGLIRFRSGKRKLLTFDPAWQPPSLIRMPLSEKQHREWKMKWLLKQYTKSERYLKRYSAFETLIIERQIEGERQFP</sequence>
<keyword evidence="1" id="KW-0378">Hydrolase</keyword>
<name>A0A9P8K3R2_AURME</name>
<comment type="caution">
    <text evidence="3">The sequence shown here is derived from an EMBL/GenBank/DDBJ whole genome shotgun (WGS) entry which is preliminary data.</text>
</comment>